<dbReference type="PANTHER" id="PTHR36220:SF1">
    <property type="entry name" value="GAMMA TUBULIN COMPLEX COMPONENT C-TERMINAL DOMAIN-CONTAINING PROTEIN"/>
    <property type="match status" value="1"/>
</dbReference>
<accession>A0A1W2B684</accession>
<dbReference type="InterPro" id="IPR011043">
    <property type="entry name" value="Gal_Oxase/kelch_b-propeller"/>
</dbReference>
<dbReference type="Pfam" id="PF14312">
    <property type="entry name" value="FG-GAP_2"/>
    <property type="match status" value="6"/>
</dbReference>
<dbReference type="InterPro" id="IPR028994">
    <property type="entry name" value="Integrin_alpha_N"/>
</dbReference>
<dbReference type="EMBL" id="FWXS01000005">
    <property type="protein sequence ID" value="SMC68192.1"/>
    <property type="molecule type" value="Genomic_DNA"/>
</dbReference>
<dbReference type="AlphaFoldDB" id="A0A1W2B684"/>
<dbReference type="InterPro" id="IPR026444">
    <property type="entry name" value="Secre_tail"/>
</dbReference>
<feature type="domain" description="Secretion system C-terminal sorting" evidence="5">
    <location>
        <begin position="811"/>
        <end position="883"/>
    </location>
</feature>
<evidence type="ECO:0000256" key="3">
    <source>
        <dbReference type="ARBA" id="ARBA00023180"/>
    </source>
</evidence>
<feature type="chain" id="PRO_5012167428" evidence="4">
    <location>
        <begin position="22"/>
        <end position="885"/>
    </location>
</feature>
<dbReference type="InterPro" id="IPR013519">
    <property type="entry name" value="Int_alpha_beta-p"/>
</dbReference>
<keyword evidence="1 4" id="KW-0732">Signal</keyword>
<dbReference type="PANTHER" id="PTHR36220">
    <property type="entry name" value="UNNAMED PRODUCT"/>
    <property type="match status" value="1"/>
</dbReference>
<dbReference type="SUPFAM" id="SSF50965">
    <property type="entry name" value="Galactose oxidase, central domain"/>
    <property type="match status" value="1"/>
</dbReference>
<sequence length="885" mass="95390">MTNRFILLITLFFCCCIGTNAQNLLQLDRFTANDAVKYDRFGDAVAVEGDWAVIAAPSNGTDVNGNGNIPRAGSLYVYKKEGNDWVFKQKLITNDRSENDNFGLEAVAINGDYIVAGAKVEDEDANGANTMEDAGSVYIFRRVGETWVQQQKIVAADRTPTKYFGGRIAIDGDYIVIGATGEDIDQDQGRDIGAAYVFKRNGSSWIQQQKLLASTPFRNAFFGSAVDISGNTIIVGADKEDVGGQIYVFELEGEVWQEKQILTGLEAGDYTGRAITLNGEYLISGAFLNSTDVNGENEITQAGAAYIYKKENGSWSYQQKIVASDRVLSNRFGSVVSASGDFLIVGSINAKTDQNGENSFNNAGAAYLFKNVNGIWEEQQKIVASARHANARFSGSIHLNGEYAIIGAYSESANVTDTFSSPTYQIGAAYTYLLCNTDTSVTSEETEISANFTEEGATYQWLDCNNGNAIIEGATSQTFTPTQSGTYAVQITRTNGCVSISECVDFCLVVEVNITNNESVLTADYTSEGITYQWLDCSNENGPIAGATSQTFNPTQSGSYSVQITDTFGCVSISDCFDFCIAAEVSVAQQGTTLTASYSGNDGSYQWINCTNNEEIQGANLPQFIAVESGNYKVRVSDAFGCETFSECVQVCLGVNTNVQVQGNTLTALYAGGTAYQWINCDDENAPIDGATNQAFIASQSGTYAVQITDEFGCVSTSACITVCIPIDLNITVSGEAMTADYNGAGATYQWIDCNNNNEPIAGATGQSFTPQTEGYYAVIITDAYGCVSISECTSSAFLASDDLNVSEFSIYPNPVKDYLNINTGNSSKQPSSYQIYNTMGQLIETKSVKNVSDLKVNVTSYPSGAYILNVQLGKETKSFKFLVK</sequence>
<dbReference type="OrthoDB" id="1391570at2"/>
<evidence type="ECO:0000256" key="1">
    <source>
        <dbReference type="ARBA" id="ARBA00022729"/>
    </source>
</evidence>
<dbReference type="Gene3D" id="2.130.10.130">
    <property type="entry name" value="Integrin alpha, N-terminal"/>
    <property type="match status" value="2"/>
</dbReference>
<gene>
    <name evidence="6" type="ORF">SAMN06296427_105290</name>
</gene>
<name>A0A1W2B684_9FLAO</name>
<dbReference type="Proteomes" id="UP000192393">
    <property type="component" value="Unassembled WGS sequence"/>
</dbReference>
<dbReference type="STRING" id="1434700.SAMN06296427_105290"/>
<evidence type="ECO:0000313" key="7">
    <source>
        <dbReference type="Proteomes" id="UP000192393"/>
    </source>
</evidence>
<dbReference type="Pfam" id="PF18962">
    <property type="entry name" value="Por_Secre_tail"/>
    <property type="match status" value="1"/>
</dbReference>
<dbReference type="NCBIfam" id="TIGR04183">
    <property type="entry name" value="Por_Secre_tail"/>
    <property type="match status" value="1"/>
</dbReference>
<keyword evidence="3" id="KW-0325">Glycoprotein</keyword>
<proteinExistence type="predicted"/>
<evidence type="ECO:0000259" key="5">
    <source>
        <dbReference type="Pfam" id="PF18962"/>
    </source>
</evidence>
<dbReference type="RefSeq" id="WP_084017484.1">
    <property type="nucleotide sequence ID" value="NZ_FWXS01000005.1"/>
</dbReference>
<dbReference type="InterPro" id="IPR013517">
    <property type="entry name" value="FG-GAP"/>
</dbReference>
<evidence type="ECO:0000256" key="4">
    <source>
        <dbReference type="SAM" id="SignalP"/>
    </source>
</evidence>
<evidence type="ECO:0000256" key="2">
    <source>
        <dbReference type="ARBA" id="ARBA00022737"/>
    </source>
</evidence>
<organism evidence="6 7">
    <name type="scientific">Moheibacter sediminis</name>
    <dbReference type="NCBI Taxonomy" id="1434700"/>
    <lineage>
        <taxon>Bacteria</taxon>
        <taxon>Pseudomonadati</taxon>
        <taxon>Bacteroidota</taxon>
        <taxon>Flavobacteriia</taxon>
        <taxon>Flavobacteriales</taxon>
        <taxon>Weeksellaceae</taxon>
        <taxon>Moheibacter</taxon>
    </lineage>
</organism>
<dbReference type="SMART" id="SM00191">
    <property type="entry name" value="Int_alpha"/>
    <property type="match status" value="6"/>
</dbReference>
<keyword evidence="7" id="KW-1185">Reference proteome</keyword>
<protein>
    <submittedName>
        <fullName evidence="6">Por secretion system C-terminal sorting domain-containing protein</fullName>
    </submittedName>
</protein>
<reference evidence="6 7" key="1">
    <citation type="submission" date="2017-04" db="EMBL/GenBank/DDBJ databases">
        <authorList>
            <person name="Afonso C.L."/>
            <person name="Miller P.J."/>
            <person name="Scott M.A."/>
            <person name="Spackman E."/>
            <person name="Goraichik I."/>
            <person name="Dimitrov K.M."/>
            <person name="Suarez D.L."/>
            <person name="Swayne D.E."/>
        </authorList>
    </citation>
    <scope>NUCLEOTIDE SEQUENCE [LARGE SCALE GENOMIC DNA]</scope>
    <source>
        <strain evidence="6 7">CGMCC 1.12708</strain>
    </source>
</reference>
<keyword evidence="2" id="KW-0677">Repeat</keyword>
<feature type="signal peptide" evidence="4">
    <location>
        <begin position="1"/>
        <end position="21"/>
    </location>
</feature>
<evidence type="ECO:0000313" key="6">
    <source>
        <dbReference type="EMBL" id="SMC68192.1"/>
    </source>
</evidence>